<keyword evidence="5" id="KW-0997">Cell inner membrane</keyword>
<feature type="non-terminal residue" evidence="12">
    <location>
        <position position="1"/>
    </location>
</feature>
<reference evidence="12 13" key="1">
    <citation type="journal article" date="2018" name="Nat. Biotechnol.">
        <title>A standardized bacterial taxonomy based on genome phylogeny substantially revises the tree of life.</title>
        <authorList>
            <person name="Parks D.H."/>
            <person name="Chuvochina M."/>
            <person name="Waite D.W."/>
            <person name="Rinke C."/>
            <person name="Skarshewski A."/>
            <person name="Chaumeil P.A."/>
            <person name="Hugenholtz P."/>
        </authorList>
    </citation>
    <scope>NUCLEOTIDE SEQUENCE [LARGE SCALE GENOMIC DNA]</scope>
    <source>
        <strain evidence="12">UBA8707</strain>
    </source>
</reference>
<name>A0A358HVI3_9PROT</name>
<evidence type="ECO:0000313" key="13">
    <source>
        <dbReference type="Proteomes" id="UP000264753"/>
    </source>
</evidence>
<dbReference type="PANTHER" id="PTHR32196">
    <property type="entry name" value="ABC TRANSPORTER PERMEASE PROTEIN YPHD-RELATED-RELATED"/>
    <property type="match status" value="1"/>
</dbReference>
<dbReference type="RefSeq" id="WP_423837216.1">
    <property type="nucleotide sequence ID" value="NZ_DOOG01000124.1"/>
</dbReference>
<evidence type="ECO:0000256" key="8">
    <source>
        <dbReference type="ARBA" id="ARBA00023136"/>
    </source>
</evidence>
<evidence type="ECO:0000256" key="4">
    <source>
        <dbReference type="ARBA" id="ARBA00022475"/>
    </source>
</evidence>
<comment type="subcellular location">
    <subcellularLocation>
        <location evidence="1">Cell membrane</location>
        <topology evidence="1">Multi-pass membrane protein</topology>
    </subcellularLocation>
</comment>
<comment type="caution">
    <text evidence="12">The sequence shown here is derived from an EMBL/GenBank/DDBJ whole genome shotgun (WGS) entry which is preliminary data.</text>
</comment>
<feature type="transmembrane region" description="Helical" evidence="11">
    <location>
        <begin position="65"/>
        <end position="86"/>
    </location>
</feature>
<comment type="function">
    <text evidence="9">Part of the ABC transporter complex LsrABCD involved in autoinducer 2 (AI-2) import. Probably responsible for the translocation of the substrate across the membrane.</text>
</comment>
<evidence type="ECO:0000313" key="12">
    <source>
        <dbReference type="EMBL" id="HBU99151.1"/>
    </source>
</evidence>
<dbReference type="InterPro" id="IPR001851">
    <property type="entry name" value="ABC_transp_permease"/>
</dbReference>
<sequence>GSARVDLGTATLLPAITAAVLGGASIYGGQGSIVGTLLATLVIGYLQQGLQMSGVPSQISSALSGALLVVAVALRHGSAVLADFIAARIMATNRKRAAS</sequence>
<keyword evidence="4" id="KW-1003">Cell membrane</keyword>
<evidence type="ECO:0000256" key="11">
    <source>
        <dbReference type="SAM" id="Phobius"/>
    </source>
</evidence>
<evidence type="ECO:0000256" key="6">
    <source>
        <dbReference type="ARBA" id="ARBA00022692"/>
    </source>
</evidence>
<keyword evidence="7 11" id="KW-1133">Transmembrane helix</keyword>
<dbReference type="Proteomes" id="UP000264753">
    <property type="component" value="Unassembled WGS sequence"/>
</dbReference>
<keyword evidence="6 11" id="KW-0812">Transmembrane</keyword>
<evidence type="ECO:0000256" key="2">
    <source>
        <dbReference type="ARBA" id="ARBA00011262"/>
    </source>
</evidence>
<dbReference type="GO" id="GO:0005886">
    <property type="term" value="C:plasma membrane"/>
    <property type="evidence" value="ECO:0007669"/>
    <property type="project" value="UniProtKB-SubCell"/>
</dbReference>
<feature type="transmembrane region" description="Helical" evidence="11">
    <location>
        <begin position="12"/>
        <end position="45"/>
    </location>
</feature>
<comment type="subunit">
    <text evidence="2">The complex is composed of two ATP-binding proteins (LsrA), two transmembrane proteins (LsrC and LsrD) and a solute-binding protein (LsrB).</text>
</comment>
<dbReference type="GO" id="GO:0022857">
    <property type="term" value="F:transmembrane transporter activity"/>
    <property type="evidence" value="ECO:0007669"/>
    <property type="project" value="InterPro"/>
</dbReference>
<evidence type="ECO:0000256" key="3">
    <source>
        <dbReference type="ARBA" id="ARBA00022448"/>
    </source>
</evidence>
<evidence type="ECO:0000256" key="1">
    <source>
        <dbReference type="ARBA" id="ARBA00004651"/>
    </source>
</evidence>
<accession>A0A358HVI3</accession>
<evidence type="ECO:0000256" key="5">
    <source>
        <dbReference type="ARBA" id="ARBA00022519"/>
    </source>
</evidence>
<evidence type="ECO:0000256" key="7">
    <source>
        <dbReference type="ARBA" id="ARBA00022989"/>
    </source>
</evidence>
<evidence type="ECO:0000256" key="10">
    <source>
        <dbReference type="ARBA" id="ARBA00039381"/>
    </source>
</evidence>
<organism evidence="12 13">
    <name type="scientific">Thalassospira lucentensis</name>
    <dbReference type="NCBI Taxonomy" id="168935"/>
    <lineage>
        <taxon>Bacteria</taxon>
        <taxon>Pseudomonadati</taxon>
        <taxon>Pseudomonadota</taxon>
        <taxon>Alphaproteobacteria</taxon>
        <taxon>Rhodospirillales</taxon>
        <taxon>Thalassospiraceae</taxon>
        <taxon>Thalassospira</taxon>
    </lineage>
</organism>
<proteinExistence type="predicted"/>
<gene>
    <name evidence="12" type="ORF">DEF21_14790</name>
</gene>
<dbReference type="EMBL" id="DOOG01000124">
    <property type="protein sequence ID" value="HBU99151.1"/>
    <property type="molecule type" value="Genomic_DNA"/>
</dbReference>
<dbReference type="PANTHER" id="PTHR32196:SF71">
    <property type="entry name" value="AUTOINDUCER 2 IMPORT SYSTEM PERMEASE PROTEIN LSRD"/>
    <property type="match status" value="1"/>
</dbReference>
<dbReference type="AlphaFoldDB" id="A0A358HVI3"/>
<keyword evidence="8 11" id="KW-0472">Membrane</keyword>
<evidence type="ECO:0000256" key="9">
    <source>
        <dbReference type="ARBA" id="ARBA00025439"/>
    </source>
</evidence>
<dbReference type="Pfam" id="PF02653">
    <property type="entry name" value="BPD_transp_2"/>
    <property type="match status" value="1"/>
</dbReference>
<protein>
    <recommendedName>
        <fullName evidence="10">Autoinducer 2 import system permease protein LsrD</fullName>
    </recommendedName>
</protein>
<keyword evidence="3" id="KW-0813">Transport</keyword>